<dbReference type="PRINTS" id="PR00153">
    <property type="entry name" value="CSAPPISMRASE"/>
</dbReference>
<dbReference type="PROSITE" id="PS50072">
    <property type="entry name" value="CSA_PPIASE_2"/>
    <property type="match status" value="1"/>
</dbReference>
<dbReference type="PROSITE" id="PS00170">
    <property type="entry name" value="CSA_PPIASE_1"/>
    <property type="match status" value="1"/>
</dbReference>
<comment type="catalytic activity">
    <reaction evidence="1">
        <text>[protein]-peptidylproline (omega=180) = [protein]-peptidylproline (omega=0)</text>
        <dbReference type="Rhea" id="RHEA:16237"/>
        <dbReference type="Rhea" id="RHEA-COMP:10747"/>
        <dbReference type="Rhea" id="RHEA-COMP:10748"/>
        <dbReference type="ChEBI" id="CHEBI:83833"/>
        <dbReference type="ChEBI" id="CHEBI:83834"/>
        <dbReference type="EC" id="5.2.1.8"/>
    </reaction>
</comment>
<evidence type="ECO:0000256" key="3">
    <source>
        <dbReference type="ARBA" id="ARBA00023242"/>
    </source>
</evidence>
<comment type="similarity">
    <text evidence="4">Belongs to the cyclophilin-type PPIase family. CWC27 subfamily.</text>
</comment>
<feature type="compositionally biased region" description="Acidic residues" evidence="5">
    <location>
        <begin position="252"/>
        <end position="261"/>
    </location>
</feature>
<evidence type="ECO:0000256" key="4">
    <source>
        <dbReference type="ARBA" id="ARBA00038509"/>
    </source>
</evidence>
<evidence type="ECO:0000259" key="6">
    <source>
        <dbReference type="PROSITE" id="PS50072"/>
    </source>
</evidence>
<dbReference type="Pfam" id="PF00160">
    <property type="entry name" value="Pro_isomerase"/>
    <property type="match status" value="1"/>
</dbReference>
<dbReference type="InterPro" id="IPR002130">
    <property type="entry name" value="Cyclophilin-type_PPIase_dom"/>
</dbReference>
<name>A0ABR3JCJ8_9AGAR</name>
<feature type="region of interest" description="Disordered" evidence="5">
    <location>
        <begin position="217"/>
        <end position="531"/>
    </location>
</feature>
<feature type="compositionally biased region" description="Basic residues" evidence="5">
    <location>
        <begin position="397"/>
        <end position="409"/>
    </location>
</feature>
<evidence type="ECO:0000256" key="2">
    <source>
        <dbReference type="ARBA" id="ARBA00004123"/>
    </source>
</evidence>
<evidence type="ECO:0000313" key="7">
    <source>
        <dbReference type="EMBL" id="KAL0953337.1"/>
    </source>
</evidence>
<feature type="compositionally biased region" description="Basic residues" evidence="5">
    <location>
        <begin position="517"/>
        <end position="531"/>
    </location>
</feature>
<organism evidence="7 8">
    <name type="scientific">Hohenbuehelia grisea</name>
    <dbReference type="NCBI Taxonomy" id="104357"/>
    <lineage>
        <taxon>Eukaryota</taxon>
        <taxon>Fungi</taxon>
        <taxon>Dikarya</taxon>
        <taxon>Basidiomycota</taxon>
        <taxon>Agaricomycotina</taxon>
        <taxon>Agaricomycetes</taxon>
        <taxon>Agaricomycetidae</taxon>
        <taxon>Agaricales</taxon>
        <taxon>Pleurotineae</taxon>
        <taxon>Pleurotaceae</taxon>
        <taxon>Hohenbuehelia</taxon>
    </lineage>
</organism>
<feature type="compositionally biased region" description="Basic and acidic residues" evidence="5">
    <location>
        <begin position="354"/>
        <end position="379"/>
    </location>
</feature>
<feature type="compositionally biased region" description="Basic and acidic residues" evidence="5">
    <location>
        <begin position="480"/>
        <end position="516"/>
    </location>
</feature>
<reference evidence="8" key="1">
    <citation type="submission" date="2024-06" db="EMBL/GenBank/DDBJ databases">
        <title>Multi-omics analyses provide insights into the biosynthesis of the anticancer antibiotic pleurotin in Hohenbuehelia grisea.</title>
        <authorList>
            <person name="Weaver J.A."/>
            <person name="Alberti F."/>
        </authorList>
    </citation>
    <scope>NUCLEOTIDE SEQUENCE [LARGE SCALE GENOMIC DNA]</scope>
    <source>
        <strain evidence="8">T-177</strain>
    </source>
</reference>
<accession>A0ABR3JCJ8</accession>
<dbReference type="InterPro" id="IPR020892">
    <property type="entry name" value="Cyclophilin-type_PPIase_CS"/>
</dbReference>
<keyword evidence="8" id="KW-1185">Reference proteome</keyword>
<dbReference type="Gene3D" id="2.40.100.10">
    <property type="entry name" value="Cyclophilin-like"/>
    <property type="match status" value="1"/>
</dbReference>
<dbReference type="PANTHER" id="PTHR45625">
    <property type="entry name" value="PEPTIDYL-PROLYL CIS-TRANS ISOMERASE-RELATED"/>
    <property type="match status" value="1"/>
</dbReference>
<dbReference type="EMBL" id="JASNQZ010000008">
    <property type="protein sequence ID" value="KAL0953337.1"/>
    <property type="molecule type" value="Genomic_DNA"/>
</dbReference>
<feature type="compositionally biased region" description="Basic and acidic residues" evidence="5">
    <location>
        <begin position="300"/>
        <end position="320"/>
    </location>
</feature>
<comment type="caution">
    <text evidence="7">The sequence shown here is derived from an EMBL/GenBank/DDBJ whole genome shotgun (WGS) entry which is preliminary data.</text>
</comment>
<dbReference type="InterPro" id="IPR029000">
    <property type="entry name" value="Cyclophilin-like_dom_sf"/>
</dbReference>
<evidence type="ECO:0000256" key="5">
    <source>
        <dbReference type="SAM" id="MobiDB-lite"/>
    </source>
</evidence>
<evidence type="ECO:0000313" key="8">
    <source>
        <dbReference type="Proteomes" id="UP001556367"/>
    </source>
</evidence>
<proteinExistence type="inferred from homology"/>
<protein>
    <recommendedName>
        <fullName evidence="6">PPIase cyclophilin-type domain-containing protein</fullName>
    </recommendedName>
</protein>
<gene>
    <name evidence="7" type="ORF">HGRIS_004582</name>
</gene>
<feature type="compositionally biased region" description="Basic and acidic residues" evidence="5">
    <location>
        <begin position="217"/>
        <end position="238"/>
    </location>
</feature>
<evidence type="ECO:0000256" key="1">
    <source>
        <dbReference type="ARBA" id="ARBA00000971"/>
    </source>
</evidence>
<sequence length="531" mass="59077">MALPTRGRVIINTTVGEIDVELWSKVRTDLCILPYLQVDNGPQETPKTCRNFLALSMEGYYDGVIFHRVVPGFLVQTGDRTGTGGGGESFYGEPFEDEIHPRLRFPHRGLVAMANNGSKNSNDSQFFITLDRAEELHGKHTLFGRVMGDTIYSAFTLCPSSEKDVMYNDAEQLQDVAKIGDMEIGKNERPVYPPKIKSIRIVDNPFDDIVPRITAEEKRAQQRAREQAQREREDMERRKGAKKNVKLLSFGADEDGEEPEEPVTFKKKGIVRPDLIEDPSVAQSIPDFVAGPSKVAPSKRQAESEPAKAPKNDAPDSKKEKSSKKKDKGEVDITQLRGKHAEAQASSTTTRQAEIAKMESEIRKLTRQRDGDSSEDEHAKKKTKNKSYLEEELAKYSKGRGLQKKGKDGRRKDESDVLAALNSFRGKLQSSSMFGGADDGDEPTSTADRAPPGEGAQPAGEDPGMEVDDDTGFMSHALHFPKDDGEETRKAERDYEVIDPRQRGAQAKEEERERKKAMGKGRGGGRTHGRR</sequence>
<dbReference type="Proteomes" id="UP001556367">
    <property type="component" value="Unassembled WGS sequence"/>
</dbReference>
<keyword evidence="3" id="KW-0539">Nucleus</keyword>
<feature type="domain" description="PPIase cyclophilin-type" evidence="6">
    <location>
        <begin position="12"/>
        <end position="201"/>
    </location>
</feature>
<comment type="subcellular location">
    <subcellularLocation>
        <location evidence="2">Nucleus</location>
    </subcellularLocation>
</comment>
<dbReference type="PANTHER" id="PTHR45625:SF6">
    <property type="entry name" value="SPLICEOSOME-ASSOCIATED PROTEIN CWC27 HOMOLOG"/>
    <property type="match status" value="1"/>
</dbReference>
<dbReference type="InterPro" id="IPR044666">
    <property type="entry name" value="Cyclophilin_A-like"/>
</dbReference>
<dbReference type="SUPFAM" id="SSF50891">
    <property type="entry name" value="Cyclophilin-like"/>
    <property type="match status" value="1"/>
</dbReference>